<protein>
    <recommendedName>
        <fullName evidence="8">Peptidase M50 domain-containing protein</fullName>
    </recommendedName>
</protein>
<evidence type="ECO:0000256" key="4">
    <source>
        <dbReference type="ARBA" id="ARBA00022692"/>
    </source>
</evidence>
<evidence type="ECO:0000256" key="5">
    <source>
        <dbReference type="ARBA" id="ARBA00022989"/>
    </source>
</evidence>
<comment type="cofactor">
    <cofactor evidence="1">
        <name>Zn(2+)</name>
        <dbReference type="ChEBI" id="CHEBI:29105"/>
    </cofactor>
</comment>
<reference evidence="9 10" key="1">
    <citation type="submission" date="2016-01" db="EMBL/GenBank/DDBJ databases">
        <title>Complete genome sequence of strain Lentibacillus amyloliquefaciens LAM0015T isolated from saline sediment.</title>
        <authorList>
            <person name="Wang J.-L."/>
            <person name="He M.-X."/>
        </authorList>
    </citation>
    <scope>NUCLEOTIDE SEQUENCE [LARGE SCALE GENOMIC DNA]</scope>
    <source>
        <strain evidence="9 10">LAM0015</strain>
    </source>
</reference>
<dbReference type="GO" id="GO:0016020">
    <property type="term" value="C:membrane"/>
    <property type="evidence" value="ECO:0007669"/>
    <property type="project" value="UniProtKB-SubCell"/>
</dbReference>
<organism evidence="9 10">
    <name type="scientific">Lentibacillus amyloliquefaciens</name>
    <dbReference type="NCBI Taxonomy" id="1472767"/>
    <lineage>
        <taxon>Bacteria</taxon>
        <taxon>Bacillati</taxon>
        <taxon>Bacillota</taxon>
        <taxon>Bacilli</taxon>
        <taxon>Bacillales</taxon>
        <taxon>Bacillaceae</taxon>
        <taxon>Lentibacillus</taxon>
    </lineage>
</organism>
<proteinExistence type="inferred from homology"/>
<evidence type="ECO:0000313" key="10">
    <source>
        <dbReference type="Proteomes" id="UP000050331"/>
    </source>
</evidence>
<evidence type="ECO:0000256" key="2">
    <source>
        <dbReference type="ARBA" id="ARBA00004141"/>
    </source>
</evidence>
<feature type="domain" description="Peptidase M50" evidence="8">
    <location>
        <begin position="18"/>
        <end position="120"/>
    </location>
</feature>
<dbReference type="Pfam" id="PF02163">
    <property type="entry name" value="Peptidase_M50"/>
    <property type="match status" value="1"/>
</dbReference>
<dbReference type="OrthoDB" id="2080990at2"/>
<dbReference type="EMBL" id="CP013862">
    <property type="protein sequence ID" value="ALX48885.1"/>
    <property type="molecule type" value="Genomic_DNA"/>
</dbReference>
<evidence type="ECO:0000256" key="7">
    <source>
        <dbReference type="SAM" id="Phobius"/>
    </source>
</evidence>
<dbReference type="AlphaFoldDB" id="A0A0U4FSM6"/>
<dbReference type="GO" id="GO:0006508">
    <property type="term" value="P:proteolysis"/>
    <property type="evidence" value="ECO:0007669"/>
    <property type="project" value="InterPro"/>
</dbReference>
<comment type="subcellular location">
    <subcellularLocation>
        <location evidence="2">Membrane</location>
        <topology evidence="2">Multi-pass membrane protein</topology>
    </subcellularLocation>
</comment>
<feature type="transmembrane region" description="Helical" evidence="7">
    <location>
        <begin position="117"/>
        <end position="141"/>
    </location>
</feature>
<feature type="transmembrane region" description="Helical" evidence="7">
    <location>
        <begin position="12"/>
        <end position="36"/>
    </location>
</feature>
<dbReference type="InterPro" id="IPR008915">
    <property type="entry name" value="Peptidase_M50"/>
</dbReference>
<feature type="transmembrane region" description="Helical" evidence="7">
    <location>
        <begin position="88"/>
        <end position="111"/>
    </location>
</feature>
<evidence type="ECO:0000256" key="1">
    <source>
        <dbReference type="ARBA" id="ARBA00001947"/>
    </source>
</evidence>
<dbReference type="RefSeq" id="WP_068445143.1">
    <property type="nucleotide sequence ID" value="NZ_CP013862.1"/>
</dbReference>
<comment type="similarity">
    <text evidence="3">Belongs to the peptidase M50B family.</text>
</comment>
<evidence type="ECO:0000256" key="6">
    <source>
        <dbReference type="ARBA" id="ARBA00023136"/>
    </source>
</evidence>
<keyword evidence="5 7" id="KW-1133">Transmembrane helix</keyword>
<dbReference type="Proteomes" id="UP000050331">
    <property type="component" value="Chromosome"/>
</dbReference>
<dbReference type="STRING" id="1472767.AOX59_09825"/>
<dbReference type="KEGG" id="lao:AOX59_09825"/>
<evidence type="ECO:0000256" key="3">
    <source>
        <dbReference type="ARBA" id="ARBA00007931"/>
    </source>
</evidence>
<accession>A0A0U4FSM6</accession>
<evidence type="ECO:0000259" key="8">
    <source>
        <dbReference type="Pfam" id="PF02163"/>
    </source>
</evidence>
<keyword evidence="4 7" id="KW-0812">Transmembrane</keyword>
<name>A0A0U4FSM6_9BACI</name>
<sequence>MGFDTMDIVLIILFWVFVVPLTTLVHEIGHGIGVVLSTKKRALVILGPADSSNQKTFSIGRMDFHIKWAYFGFCSVGDDQRLTAFQRIVIAAGGPIVSLLVALVSFIFLFLDLHHEIKNLLTAIVIFNLWQFICTAIPIVYPSWWRPYSGMPADGHRVVKAWKDYKLEKKARP</sequence>
<evidence type="ECO:0000313" key="9">
    <source>
        <dbReference type="EMBL" id="ALX48885.1"/>
    </source>
</evidence>
<gene>
    <name evidence="9" type="ORF">AOX59_09825</name>
</gene>
<keyword evidence="10" id="KW-1185">Reference proteome</keyword>
<keyword evidence="6 7" id="KW-0472">Membrane</keyword>